<dbReference type="PROSITE" id="PS51733">
    <property type="entry name" value="BPL_LPL_CATALYTIC"/>
    <property type="match status" value="1"/>
</dbReference>
<evidence type="ECO:0000256" key="1">
    <source>
        <dbReference type="ARBA" id="ARBA00022598"/>
    </source>
</evidence>
<dbReference type="Pfam" id="PF02237">
    <property type="entry name" value="BPL_C"/>
    <property type="match status" value="1"/>
</dbReference>
<evidence type="ECO:0000259" key="7">
    <source>
        <dbReference type="PROSITE" id="PS51733"/>
    </source>
</evidence>
<dbReference type="SUPFAM" id="SSF55681">
    <property type="entry name" value="Class II aaRS and biotin synthetases"/>
    <property type="match status" value="1"/>
</dbReference>
<dbReference type="InterPro" id="IPR008988">
    <property type="entry name" value="Transcriptional_repressor_C"/>
</dbReference>
<evidence type="ECO:0000256" key="6">
    <source>
        <dbReference type="ARBA" id="ARBA00047846"/>
    </source>
</evidence>
<dbReference type="Proteomes" id="UP000886602">
    <property type="component" value="Unassembled WGS sequence"/>
</dbReference>
<dbReference type="NCBIfam" id="TIGR00121">
    <property type="entry name" value="birA_ligase"/>
    <property type="match status" value="1"/>
</dbReference>
<evidence type="ECO:0000256" key="3">
    <source>
        <dbReference type="ARBA" id="ARBA00022840"/>
    </source>
</evidence>
<evidence type="ECO:0000256" key="5">
    <source>
        <dbReference type="ARBA" id="ARBA00024227"/>
    </source>
</evidence>
<protein>
    <recommendedName>
        <fullName evidence="5">biotin--[biotin carboxyl-carrier protein] ligase</fullName>
        <ecNumber evidence="5">6.3.4.15</ecNumber>
    </recommendedName>
</protein>
<keyword evidence="1 8" id="KW-0436">Ligase</keyword>
<dbReference type="Gene3D" id="3.30.930.10">
    <property type="entry name" value="Bira Bifunctional Protein, Domain 2"/>
    <property type="match status" value="1"/>
</dbReference>
<dbReference type="GO" id="GO:0005524">
    <property type="term" value="F:ATP binding"/>
    <property type="evidence" value="ECO:0007669"/>
    <property type="project" value="UniProtKB-KW"/>
</dbReference>
<dbReference type="InterPro" id="IPR003142">
    <property type="entry name" value="BPL_C"/>
</dbReference>
<accession>A0A9D7I7X2</accession>
<dbReference type="InterPro" id="IPR045864">
    <property type="entry name" value="aa-tRNA-synth_II/BPL/LPL"/>
</dbReference>
<keyword evidence="3" id="KW-0067">ATP-binding</keyword>
<feature type="domain" description="BPL/LPL catalytic" evidence="7">
    <location>
        <begin position="12"/>
        <end position="204"/>
    </location>
</feature>
<dbReference type="GO" id="GO:0004077">
    <property type="term" value="F:biotin--[biotin carboxyl-carrier protein] ligase activity"/>
    <property type="evidence" value="ECO:0007669"/>
    <property type="project" value="UniProtKB-EC"/>
</dbReference>
<sequence length="270" mass="28634">MTDSPPSLLIDPLRLHALLGDAHGRFDVDSLAECESTSTLLLKRAAQGAPAGSVIVADRQTAGRGSRGRNWLATPGASLTFSVLWRFDGGLERLAGLSLAVGVAVVHALEYFGAAGILLKWPNDILHDNAKLGGILVELQNAQDGALAVIGIGLNLRLPESPGECAGFALPPAALDAIIMPLPERHALFAQLLIELAHVFDRFTHEGFAVLRDQWQARNAWQGRPVQVLRDGHLEMEGVCRGADVDGALLVQTAAGVERCLSGDLSLRAA</sequence>
<organism evidence="8 9">
    <name type="scientific">Candidatus Propionivibrio dominans</name>
    <dbReference type="NCBI Taxonomy" id="2954373"/>
    <lineage>
        <taxon>Bacteria</taxon>
        <taxon>Pseudomonadati</taxon>
        <taxon>Pseudomonadota</taxon>
        <taxon>Betaproteobacteria</taxon>
        <taxon>Rhodocyclales</taxon>
        <taxon>Rhodocyclaceae</taxon>
        <taxon>Propionivibrio</taxon>
    </lineage>
</organism>
<dbReference type="GO" id="GO:0005737">
    <property type="term" value="C:cytoplasm"/>
    <property type="evidence" value="ECO:0007669"/>
    <property type="project" value="TreeGrafter"/>
</dbReference>
<comment type="caution">
    <text evidence="8">The sequence shown here is derived from an EMBL/GenBank/DDBJ whole genome shotgun (WGS) entry which is preliminary data.</text>
</comment>
<dbReference type="SUPFAM" id="SSF50037">
    <property type="entry name" value="C-terminal domain of transcriptional repressors"/>
    <property type="match status" value="1"/>
</dbReference>
<evidence type="ECO:0000313" key="8">
    <source>
        <dbReference type="EMBL" id="MBK7423736.1"/>
    </source>
</evidence>
<gene>
    <name evidence="8" type="ORF">IPJ48_11880</name>
</gene>
<keyword evidence="4" id="KW-0092">Biotin</keyword>
<dbReference type="EC" id="6.3.4.15" evidence="5"/>
<keyword evidence="2" id="KW-0547">Nucleotide-binding</keyword>
<evidence type="ECO:0000256" key="4">
    <source>
        <dbReference type="ARBA" id="ARBA00023267"/>
    </source>
</evidence>
<dbReference type="PANTHER" id="PTHR12835">
    <property type="entry name" value="BIOTIN PROTEIN LIGASE"/>
    <property type="match status" value="1"/>
</dbReference>
<evidence type="ECO:0000256" key="2">
    <source>
        <dbReference type="ARBA" id="ARBA00022741"/>
    </source>
</evidence>
<dbReference type="PANTHER" id="PTHR12835:SF5">
    <property type="entry name" value="BIOTIN--PROTEIN LIGASE"/>
    <property type="match status" value="1"/>
</dbReference>
<proteinExistence type="predicted"/>
<dbReference type="InterPro" id="IPR004143">
    <property type="entry name" value="BPL_LPL_catalytic"/>
</dbReference>
<dbReference type="CDD" id="cd16442">
    <property type="entry name" value="BPL"/>
    <property type="match status" value="1"/>
</dbReference>
<dbReference type="EMBL" id="JADJNC010000018">
    <property type="protein sequence ID" value="MBK7423736.1"/>
    <property type="molecule type" value="Genomic_DNA"/>
</dbReference>
<reference evidence="8" key="1">
    <citation type="submission" date="2020-10" db="EMBL/GenBank/DDBJ databases">
        <title>Connecting structure to function with the recovery of over 1000 high-quality activated sludge metagenome-assembled genomes encoding full-length rRNA genes using long-read sequencing.</title>
        <authorList>
            <person name="Singleton C.M."/>
            <person name="Petriglieri F."/>
            <person name="Kristensen J.M."/>
            <person name="Kirkegaard R.H."/>
            <person name="Michaelsen T.Y."/>
            <person name="Andersen M.H."/>
            <person name="Karst S.M."/>
            <person name="Dueholm M.S."/>
            <person name="Nielsen P.H."/>
            <person name="Albertsen M."/>
        </authorList>
    </citation>
    <scope>NUCLEOTIDE SEQUENCE</scope>
    <source>
        <strain evidence="8">EsbW_18-Q3-R4-48_MAXAC.044</strain>
    </source>
</reference>
<name>A0A9D7I7X2_9RHOO</name>
<dbReference type="Gene3D" id="2.30.30.100">
    <property type="match status" value="1"/>
</dbReference>
<dbReference type="AlphaFoldDB" id="A0A9D7I7X2"/>
<evidence type="ECO:0000313" key="9">
    <source>
        <dbReference type="Proteomes" id="UP000886602"/>
    </source>
</evidence>
<dbReference type="InterPro" id="IPR004408">
    <property type="entry name" value="Biotin_CoA_COase_ligase"/>
</dbReference>
<dbReference type="Pfam" id="PF03099">
    <property type="entry name" value="BPL_LplA_LipB"/>
    <property type="match status" value="1"/>
</dbReference>
<comment type="catalytic activity">
    <reaction evidence="6">
        <text>biotin + L-lysyl-[protein] + ATP = N(6)-biotinyl-L-lysyl-[protein] + AMP + diphosphate + H(+)</text>
        <dbReference type="Rhea" id="RHEA:11756"/>
        <dbReference type="Rhea" id="RHEA-COMP:9752"/>
        <dbReference type="Rhea" id="RHEA-COMP:10505"/>
        <dbReference type="ChEBI" id="CHEBI:15378"/>
        <dbReference type="ChEBI" id="CHEBI:29969"/>
        <dbReference type="ChEBI" id="CHEBI:30616"/>
        <dbReference type="ChEBI" id="CHEBI:33019"/>
        <dbReference type="ChEBI" id="CHEBI:57586"/>
        <dbReference type="ChEBI" id="CHEBI:83144"/>
        <dbReference type="ChEBI" id="CHEBI:456215"/>
        <dbReference type="EC" id="6.3.4.15"/>
    </reaction>
</comment>